<gene>
    <name evidence="10" type="primary">Ervk8_0</name>
    <name evidence="10" type="ORF">RHIAFR_R15069</name>
</gene>
<dbReference type="GO" id="GO:0003964">
    <property type="term" value="F:RNA-directed DNA polymerase activity"/>
    <property type="evidence" value="ECO:0007669"/>
    <property type="project" value="UniProtKB-KW"/>
</dbReference>
<keyword evidence="11" id="KW-1185">Reference proteome</keyword>
<dbReference type="EC" id="3.1.26.4" evidence="2"/>
<keyword evidence="4" id="KW-0548">Nucleotidyltransferase</keyword>
<dbReference type="Pfam" id="PF00078">
    <property type="entry name" value="RVT_1"/>
    <property type="match status" value="1"/>
</dbReference>
<evidence type="ECO:0000256" key="6">
    <source>
        <dbReference type="ARBA" id="ARBA00022759"/>
    </source>
</evidence>
<dbReference type="Proteomes" id="UP000525158">
    <property type="component" value="Unassembled WGS sequence"/>
</dbReference>
<keyword evidence="7" id="KW-0378">Hydrolase</keyword>
<evidence type="ECO:0000256" key="8">
    <source>
        <dbReference type="ARBA" id="ARBA00022918"/>
    </source>
</evidence>
<name>A0A7L1IEF3_SMUAF</name>
<evidence type="ECO:0000256" key="1">
    <source>
        <dbReference type="ARBA" id="ARBA00010879"/>
    </source>
</evidence>
<dbReference type="PANTHER" id="PTHR41694:SF3">
    <property type="entry name" value="RNA-DIRECTED DNA POLYMERASE-RELATED"/>
    <property type="match status" value="1"/>
</dbReference>
<keyword evidence="8" id="KW-0695">RNA-directed DNA polymerase</keyword>
<keyword evidence="6" id="KW-0255">Endonuclease</keyword>
<comment type="similarity">
    <text evidence="1">Belongs to the beta type-B retroviral polymerase family. HERV class-II K(HML-2) pol subfamily.</text>
</comment>
<keyword evidence="3" id="KW-0808">Transferase</keyword>
<evidence type="ECO:0000256" key="3">
    <source>
        <dbReference type="ARBA" id="ARBA00022679"/>
    </source>
</evidence>
<dbReference type="InterPro" id="IPR043128">
    <property type="entry name" value="Rev_trsase/Diguanyl_cyclase"/>
</dbReference>
<dbReference type="AlphaFoldDB" id="A0A7L1IEF3"/>
<feature type="non-terminal residue" evidence="10">
    <location>
        <position position="102"/>
    </location>
</feature>
<dbReference type="PROSITE" id="PS50878">
    <property type="entry name" value="RT_POL"/>
    <property type="match status" value="1"/>
</dbReference>
<proteinExistence type="inferred from homology"/>
<reference evidence="10 11" key="1">
    <citation type="submission" date="2019-09" db="EMBL/GenBank/DDBJ databases">
        <title>Bird 10,000 Genomes (B10K) Project - Family phase.</title>
        <authorList>
            <person name="Zhang G."/>
        </authorList>
    </citation>
    <scope>NUCLEOTIDE SEQUENCE [LARGE SCALE GENOMIC DNA]</scope>
    <source>
        <strain evidence="10">B10K-DU-002-36</strain>
        <tissue evidence="10">Muscle</tissue>
    </source>
</reference>
<evidence type="ECO:0000256" key="7">
    <source>
        <dbReference type="ARBA" id="ARBA00022801"/>
    </source>
</evidence>
<dbReference type="InterPro" id="IPR000477">
    <property type="entry name" value="RT_dom"/>
</dbReference>
<feature type="domain" description="Reverse transcriptase" evidence="9">
    <location>
        <begin position="1"/>
        <end position="102"/>
    </location>
</feature>
<dbReference type="EMBL" id="VXBO01002543">
    <property type="protein sequence ID" value="NXN36912.1"/>
    <property type="molecule type" value="Genomic_DNA"/>
</dbReference>
<keyword evidence="5" id="KW-0540">Nuclease</keyword>
<dbReference type="GO" id="GO:0004523">
    <property type="term" value="F:RNA-DNA hybrid ribonuclease activity"/>
    <property type="evidence" value="ECO:0007669"/>
    <property type="project" value="UniProtKB-EC"/>
</dbReference>
<evidence type="ECO:0000256" key="5">
    <source>
        <dbReference type="ARBA" id="ARBA00022722"/>
    </source>
</evidence>
<dbReference type="SUPFAM" id="SSF56672">
    <property type="entry name" value="DNA/RNA polymerases"/>
    <property type="match status" value="1"/>
</dbReference>
<comment type="caution">
    <text evidence="10">The sequence shown here is derived from an EMBL/GenBank/DDBJ whole genome shotgun (WGS) entry which is preliminary data.</text>
</comment>
<dbReference type="InterPro" id="IPR043502">
    <property type="entry name" value="DNA/RNA_pol_sf"/>
</dbReference>
<feature type="non-terminal residue" evidence="10">
    <location>
        <position position="1"/>
    </location>
</feature>
<evidence type="ECO:0000313" key="11">
    <source>
        <dbReference type="Proteomes" id="UP000525158"/>
    </source>
</evidence>
<evidence type="ECO:0000256" key="4">
    <source>
        <dbReference type="ARBA" id="ARBA00022695"/>
    </source>
</evidence>
<evidence type="ECO:0000259" key="9">
    <source>
        <dbReference type="PROSITE" id="PS50878"/>
    </source>
</evidence>
<organism evidence="10 11">
    <name type="scientific">Smutsornis africanus</name>
    <name type="common">Double-banded courser</name>
    <name type="synonym">Rhinoptilus africanus</name>
    <dbReference type="NCBI Taxonomy" id="240209"/>
    <lineage>
        <taxon>Eukaryota</taxon>
        <taxon>Metazoa</taxon>
        <taxon>Chordata</taxon>
        <taxon>Craniata</taxon>
        <taxon>Vertebrata</taxon>
        <taxon>Euteleostomi</taxon>
        <taxon>Archelosauria</taxon>
        <taxon>Archosauria</taxon>
        <taxon>Dinosauria</taxon>
        <taxon>Saurischia</taxon>
        <taxon>Theropoda</taxon>
        <taxon>Coelurosauria</taxon>
        <taxon>Aves</taxon>
        <taxon>Neognathae</taxon>
        <taxon>Neoaves</taxon>
        <taxon>Charadriiformes</taxon>
        <taxon>Glareolidae</taxon>
        <taxon>Rhinoptilus</taxon>
    </lineage>
</organism>
<accession>A0A7L1IEF3</accession>
<dbReference type="Gene3D" id="3.30.70.270">
    <property type="match status" value="2"/>
</dbReference>
<sequence length="102" mass="11647">QPCAVLDIKDCFFSIPLHEEDKEQFAFSVMFPNIQRPNLHFQWKVLPQGIINSPTICQITVDRALVLVRCSDPAATIIQYMDDTLIAALSGSKVDQRQWSRK</sequence>
<dbReference type="GO" id="GO:0035613">
    <property type="term" value="F:RNA stem-loop binding"/>
    <property type="evidence" value="ECO:0007669"/>
    <property type="project" value="TreeGrafter"/>
</dbReference>
<evidence type="ECO:0000313" key="10">
    <source>
        <dbReference type="EMBL" id="NXN36912.1"/>
    </source>
</evidence>
<evidence type="ECO:0000256" key="2">
    <source>
        <dbReference type="ARBA" id="ARBA00012180"/>
    </source>
</evidence>
<dbReference type="PANTHER" id="PTHR41694">
    <property type="entry name" value="ENDOGENOUS RETROVIRUS GROUP K MEMBER POL PROTEIN"/>
    <property type="match status" value="1"/>
</dbReference>
<protein>
    <recommendedName>
        <fullName evidence="2">ribonuclease H</fullName>
        <ecNumber evidence="2">3.1.26.4</ecNumber>
    </recommendedName>
</protein>